<dbReference type="RefSeq" id="WP_119893043.1">
    <property type="nucleotide sequence ID" value="NZ_CP032419.1"/>
</dbReference>
<reference evidence="9" key="1">
    <citation type="submission" date="2018-09" db="EMBL/GenBank/DDBJ databases">
        <authorList>
            <person name="Zhu H."/>
        </authorList>
    </citation>
    <scope>NUCLEOTIDE SEQUENCE [LARGE SCALE GENOMIC DNA]</scope>
    <source>
        <strain evidence="9">K2W31S-8</strain>
    </source>
</reference>
<dbReference type="AlphaFoldDB" id="A0A385Z4I4"/>
<dbReference type="Pfam" id="PF03547">
    <property type="entry name" value="Mem_trans"/>
    <property type="match status" value="2"/>
</dbReference>
<keyword evidence="6 7" id="KW-0472">Membrane</keyword>
<dbReference type="OrthoDB" id="9810457at2"/>
<evidence type="ECO:0000256" key="1">
    <source>
        <dbReference type="ARBA" id="ARBA00004141"/>
    </source>
</evidence>
<dbReference type="InterPro" id="IPR004776">
    <property type="entry name" value="Mem_transp_PIN-like"/>
</dbReference>
<organism evidence="8 9">
    <name type="scientific">Pseudomonas cavernae</name>
    <dbReference type="NCBI Taxonomy" id="2320867"/>
    <lineage>
        <taxon>Bacteria</taxon>
        <taxon>Pseudomonadati</taxon>
        <taxon>Pseudomonadota</taxon>
        <taxon>Gammaproteobacteria</taxon>
        <taxon>Pseudomonadales</taxon>
        <taxon>Pseudomonadaceae</taxon>
        <taxon>Pseudomonas</taxon>
    </lineage>
</organism>
<evidence type="ECO:0000313" key="8">
    <source>
        <dbReference type="EMBL" id="AYC32422.1"/>
    </source>
</evidence>
<dbReference type="PANTHER" id="PTHR36838:SF3">
    <property type="entry name" value="TRANSPORTER AUXIN EFFLUX CARRIER EC FAMILY"/>
    <property type="match status" value="1"/>
</dbReference>
<protein>
    <submittedName>
        <fullName evidence="8">AEC family transporter</fullName>
    </submittedName>
</protein>
<gene>
    <name evidence="8" type="ORF">D3880_08540</name>
</gene>
<keyword evidence="3" id="KW-1003">Cell membrane</keyword>
<keyword evidence="4 7" id="KW-0812">Transmembrane</keyword>
<accession>A0A385Z4I4</accession>
<keyword evidence="2" id="KW-0813">Transport</keyword>
<evidence type="ECO:0000313" key="9">
    <source>
        <dbReference type="Proteomes" id="UP000265560"/>
    </source>
</evidence>
<dbReference type="GO" id="GO:0016020">
    <property type="term" value="C:membrane"/>
    <property type="evidence" value="ECO:0007669"/>
    <property type="project" value="UniProtKB-SubCell"/>
</dbReference>
<proteinExistence type="predicted"/>
<sequence length="318" mass="33235">MLQILSITAPIFVLIAIGFISSRAGMVSREQIAGMGKFVISLALPALVIKALTERPLHQVFDRNYLLAYGLASLAVFWLGFAFSRWVRKDSLSGSALSGLGMSMSNSGFIGYPIVAMVLGPTAAVGLALGMMVENLLMLPMALALAEAGDQRGAGVGRALLGTFKRLARNPIIIAISLGLLLSLLEIRLPAVPRKAIEMLAMASAPVALFVIGGNLDGLKVGGLFADVAQLSIGKLLLHPLAVLLCLLVLPVQDPALRVAAVLFASAPMMSIYPIIGQRYGLEGRCAAALVASTVLSFLSISVFIGGCTDGSACHPRP</sequence>
<dbReference type="Proteomes" id="UP000265560">
    <property type="component" value="Chromosome"/>
</dbReference>
<comment type="subcellular location">
    <subcellularLocation>
        <location evidence="1">Membrane</location>
        <topology evidence="1">Multi-pass membrane protein</topology>
    </subcellularLocation>
</comment>
<dbReference type="EMBL" id="CP032419">
    <property type="protein sequence ID" value="AYC32422.1"/>
    <property type="molecule type" value="Genomic_DNA"/>
</dbReference>
<evidence type="ECO:0000256" key="2">
    <source>
        <dbReference type="ARBA" id="ARBA00022448"/>
    </source>
</evidence>
<dbReference type="KEGG" id="pcav:D3880_08540"/>
<feature type="transmembrane region" description="Helical" evidence="7">
    <location>
        <begin position="7"/>
        <end position="26"/>
    </location>
</feature>
<evidence type="ECO:0000256" key="6">
    <source>
        <dbReference type="ARBA" id="ARBA00023136"/>
    </source>
</evidence>
<keyword evidence="5 7" id="KW-1133">Transmembrane helix</keyword>
<feature type="transmembrane region" description="Helical" evidence="7">
    <location>
        <begin position="167"/>
        <end position="185"/>
    </location>
</feature>
<feature type="transmembrane region" description="Helical" evidence="7">
    <location>
        <begin position="288"/>
        <end position="307"/>
    </location>
</feature>
<dbReference type="GO" id="GO:0055085">
    <property type="term" value="P:transmembrane transport"/>
    <property type="evidence" value="ECO:0007669"/>
    <property type="project" value="InterPro"/>
</dbReference>
<feature type="transmembrane region" description="Helical" evidence="7">
    <location>
        <begin position="107"/>
        <end position="133"/>
    </location>
</feature>
<keyword evidence="9" id="KW-1185">Reference proteome</keyword>
<feature type="transmembrane region" description="Helical" evidence="7">
    <location>
        <begin position="65"/>
        <end position="87"/>
    </location>
</feature>
<feature type="transmembrane region" description="Helical" evidence="7">
    <location>
        <begin position="197"/>
        <end position="216"/>
    </location>
</feature>
<evidence type="ECO:0000256" key="3">
    <source>
        <dbReference type="ARBA" id="ARBA00022475"/>
    </source>
</evidence>
<dbReference type="PANTHER" id="PTHR36838">
    <property type="entry name" value="AUXIN EFFLUX CARRIER FAMILY PROTEIN"/>
    <property type="match status" value="1"/>
</dbReference>
<name>A0A385Z4I4_9PSED</name>
<evidence type="ECO:0000256" key="4">
    <source>
        <dbReference type="ARBA" id="ARBA00022692"/>
    </source>
</evidence>
<evidence type="ECO:0000256" key="5">
    <source>
        <dbReference type="ARBA" id="ARBA00022989"/>
    </source>
</evidence>
<feature type="transmembrane region" description="Helical" evidence="7">
    <location>
        <begin position="256"/>
        <end position="276"/>
    </location>
</feature>
<feature type="transmembrane region" description="Helical" evidence="7">
    <location>
        <begin position="228"/>
        <end position="250"/>
    </location>
</feature>
<evidence type="ECO:0000256" key="7">
    <source>
        <dbReference type="SAM" id="Phobius"/>
    </source>
</evidence>